<dbReference type="AlphaFoldDB" id="A0A7Y9E4Q6"/>
<dbReference type="InterPro" id="IPR011330">
    <property type="entry name" value="Glyco_hydro/deAcase_b/a-brl"/>
</dbReference>
<dbReference type="EMBL" id="JACCBG010000001">
    <property type="protein sequence ID" value="NYD40910.1"/>
    <property type="molecule type" value="Genomic_DNA"/>
</dbReference>
<dbReference type="Pfam" id="PF01522">
    <property type="entry name" value="Polysacc_deac_1"/>
    <property type="match status" value="1"/>
</dbReference>
<dbReference type="PROSITE" id="PS51677">
    <property type="entry name" value="NODB"/>
    <property type="match status" value="1"/>
</dbReference>
<evidence type="ECO:0000313" key="2">
    <source>
        <dbReference type="EMBL" id="NYD40910.1"/>
    </source>
</evidence>
<proteinExistence type="predicted"/>
<dbReference type="GO" id="GO:0016810">
    <property type="term" value="F:hydrolase activity, acting on carbon-nitrogen (but not peptide) bonds"/>
    <property type="evidence" value="ECO:0007669"/>
    <property type="project" value="InterPro"/>
</dbReference>
<protein>
    <submittedName>
        <fullName evidence="2">Peptidoglycan/xylan/chitin deacetylase (PgdA/CDA1 family)</fullName>
    </submittedName>
</protein>
<dbReference type="InterPro" id="IPR002509">
    <property type="entry name" value="NODB_dom"/>
</dbReference>
<dbReference type="Proteomes" id="UP000535511">
    <property type="component" value="Unassembled WGS sequence"/>
</dbReference>
<dbReference type="InterPro" id="IPR050248">
    <property type="entry name" value="Polysacc_deacetylase_ArnD"/>
</dbReference>
<dbReference type="SUPFAM" id="SSF88713">
    <property type="entry name" value="Glycoside hydrolase/deacetylase"/>
    <property type="match status" value="1"/>
</dbReference>
<evidence type="ECO:0000259" key="1">
    <source>
        <dbReference type="PROSITE" id="PS51677"/>
    </source>
</evidence>
<organism evidence="2 3">
    <name type="scientific">Nocardioides panaciterrulae</name>
    <dbReference type="NCBI Taxonomy" id="661492"/>
    <lineage>
        <taxon>Bacteria</taxon>
        <taxon>Bacillati</taxon>
        <taxon>Actinomycetota</taxon>
        <taxon>Actinomycetes</taxon>
        <taxon>Propionibacteriales</taxon>
        <taxon>Nocardioidaceae</taxon>
        <taxon>Nocardioides</taxon>
    </lineage>
</organism>
<name>A0A7Y9E4Q6_9ACTN</name>
<evidence type="ECO:0000313" key="3">
    <source>
        <dbReference type="Proteomes" id="UP000535511"/>
    </source>
</evidence>
<dbReference type="CDD" id="cd10959">
    <property type="entry name" value="CE4_NodB_like_3"/>
    <property type="match status" value="1"/>
</dbReference>
<dbReference type="GO" id="GO:0005975">
    <property type="term" value="P:carbohydrate metabolic process"/>
    <property type="evidence" value="ECO:0007669"/>
    <property type="project" value="InterPro"/>
</dbReference>
<dbReference type="PANTHER" id="PTHR10587">
    <property type="entry name" value="GLYCOSYL TRANSFERASE-RELATED"/>
    <property type="match status" value="1"/>
</dbReference>
<gene>
    <name evidence="2" type="ORF">BJZ21_000993</name>
</gene>
<keyword evidence="3" id="KW-1185">Reference proteome</keyword>
<dbReference type="Gene3D" id="3.20.20.370">
    <property type="entry name" value="Glycoside hydrolase/deacetylase"/>
    <property type="match status" value="1"/>
</dbReference>
<dbReference type="RefSeq" id="WP_179662732.1">
    <property type="nucleotide sequence ID" value="NZ_JACCBG010000001.1"/>
</dbReference>
<sequence>MTVARRAAALAGAAVAADALPLLASVGPLRRRATPGLAGITAGPHVALTFDDGPDPGSTPRFLELLARHDRTATFFLLGAFVAQNAGLVREMAAAGHELAVHGWDHRCVALKRPGRLAAELRRTAGLLEDLTGGAVRFYRTPYGVTTAEALLAARSTELRPVLWSAWGRDWERTATPQRIVRSIDRTLAPGGTLLLHDTDRTAAPGSWRRTLAATEVLLERWRSEGWQVGPLRDHGLGGGATTAWAGRRAPLT</sequence>
<feature type="domain" description="NodB homology" evidence="1">
    <location>
        <begin position="44"/>
        <end position="230"/>
    </location>
</feature>
<accession>A0A7Y9E4Q6</accession>
<dbReference type="PANTHER" id="PTHR10587:SF137">
    <property type="entry name" value="4-DEOXY-4-FORMAMIDO-L-ARABINOSE-PHOSPHOUNDECAPRENOL DEFORMYLASE ARND-RELATED"/>
    <property type="match status" value="1"/>
</dbReference>
<reference evidence="2 3" key="1">
    <citation type="submission" date="2020-07" db="EMBL/GenBank/DDBJ databases">
        <title>Sequencing the genomes of 1000 actinobacteria strains.</title>
        <authorList>
            <person name="Klenk H.-P."/>
        </authorList>
    </citation>
    <scope>NUCLEOTIDE SEQUENCE [LARGE SCALE GENOMIC DNA]</scope>
    <source>
        <strain evidence="2 3">DSM 21350</strain>
    </source>
</reference>
<comment type="caution">
    <text evidence="2">The sequence shown here is derived from an EMBL/GenBank/DDBJ whole genome shotgun (WGS) entry which is preliminary data.</text>
</comment>